<keyword evidence="1" id="KW-0812">Transmembrane</keyword>
<evidence type="ECO:0000313" key="2">
    <source>
        <dbReference type="EMBL" id="CAA9457589.1"/>
    </source>
</evidence>
<organism evidence="2">
    <name type="scientific">uncultured Rubrobacteraceae bacterium</name>
    <dbReference type="NCBI Taxonomy" id="349277"/>
    <lineage>
        <taxon>Bacteria</taxon>
        <taxon>Bacillati</taxon>
        <taxon>Actinomycetota</taxon>
        <taxon>Rubrobacteria</taxon>
        <taxon>Rubrobacterales</taxon>
        <taxon>Rubrobacteraceae</taxon>
        <taxon>environmental samples</taxon>
    </lineage>
</organism>
<protein>
    <submittedName>
        <fullName evidence="2">Uncharacterized protein</fullName>
    </submittedName>
</protein>
<dbReference type="EMBL" id="CADCVG010000078">
    <property type="protein sequence ID" value="CAA9457589.1"/>
    <property type="molecule type" value="Genomic_DNA"/>
</dbReference>
<keyword evidence="1" id="KW-1133">Transmembrane helix</keyword>
<evidence type="ECO:0000256" key="1">
    <source>
        <dbReference type="SAM" id="Phobius"/>
    </source>
</evidence>
<dbReference type="AlphaFoldDB" id="A0A6J4R754"/>
<feature type="transmembrane region" description="Helical" evidence="1">
    <location>
        <begin position="6"/>
        <end position="29"/>
    </location>
</feature>
<name>A0A6J4R754_9ACTN</name>
<dbReference type="Pfam" id="PF25637">
    <property type="entry name" value="DUF7942"/>
    <property type="match status" value="1"/>
</dbReference>
<accession>A0A6J4R754</accession>
<reference evidence="2" key="1">
    <citation type="submission" date="2020-02" db="EMBL/GenBank/DDBJ databases">
        <authorList>
            <person name="Meier V. D."/>
        </authorList>
    </citation>
    <scope>NUCLEOTIDE SEQUENCE</scope>
    <source>
        <strain evidence="2">AVDCRST_MAG14</strain>
    </source>
</reference>
<dbReference type="InterPro" id="IPR057702">
    <property type="entry name" value="DUF7942"/>
</dbReference>
<proteinExistence type="predicted"/>
<gene>
    <name evidence="2" type="ORF">AVDCRST_MAG14-1854</name>
</gene>
<feature type="transmembrane region" description="Helical" evidence="1">
    <location>
        <begin position="41"/>
        <end position="63"/>
    </location>
</feature>
<sequence length="105" mass="11024">MKLSTKLGLALAGVYLLVVAVAILVNVPARIGTADGGVPTLLPFYLTLPWSLIGSLLLEVVSAGLLGTYLALLILQVVSAAINAAFLYFLGASLARRRTRERDGT</sequence>
<feature type="transmembrane region" description="Helical" evidence="1">
    <location>
        <begin position="69"/>
        <end position="90"/>
    </location>
</feature>
<keyword evidence="1" id="KW-0472">Membrane</keyword>